<dbReference type="Pfam" id="PF02223">
    <property type="entry name" value="Thymidylate_kin"/>
    <property type="match status" value="1"/>
</dbReference>
<sequence length="211" mass="23703">MKGIFITLEGPDGSGKSTITRLLSEYLKEKGQDVVTTREPGGTKISEDIRTIILDSKNTSMSNVTEALLYAASRAQHVSQKIAPAIEEGKIIICDRFVLSSLVYQGIGRGLGVDKIKAINDFAIQGVEPDLILFFDISPEIALKRKTRRNQGDRLEREKLDFHQKVYEGYLSLIEIYEGKIKVIDATKTKENTFEQVRAIVDNLLEKKKEE</sequence>
<dbReference type="EMBL" id="FNQE01000014">
    <property type="protein sequence ID" value="SDY99142.1"/>
    <property type="molecule type" value="Genomic_DNA"/>
</dbReference>
<keyword evidence="4 11" id="KW-0808">Transferase</keyword>
<feature type="binding site" evidence="11">
    <location>
        <begin position="10"/>
        <end position="17"/>
    </location>
    <ligand>
        <name>ATP</name>
        <dbReference type="ChEBI" id="CHEBI:30616"/>
    </ligand>
</feature>
<dbReference type="PANTHER" id="PTHR10344:SF4">
    <property type="entry name" value="UMP-CMP KINASE 2, MITOCHONDRIAL"/>
    <property type="match status" value="1"/>
</dbReference>
<gene>
    <name evidence="11" type="primary">tmk</name>
    <name evidence="13" type="ORF">SAMN05660462_01458</name>
</gene>
<dbReference type="NCBIfam" id="TIGR00041">
    <property type="entry name" value="DTMP_kinase"/>
    <property type="match status" value="1"/>
</dbReference>
<dbReference type="Gene3D" id="3.40.50.300">
    <property type="entry name" value="P-loop containing nucleotide triphosphate hydrolases"/>
    <property type="match status" value="1"/>
</dbReference>
<evidence type="ECO:0000256" key="1">
    <source>
        <dbReference type="ARBA" id="ARBA00009776"/>
    </source>
</evidence>
<dbReference type="InterPro" id="IPR027417">
    <property type="entry name" value="P-loop_NTPase"/>
</dbReference>
<dbReference type="Proteomes" id="UP000198625">
    <property type="component" value="Unassembled WGS sequence"/>
</dbReference>
<evidence type="ECO:0000256" key="2">
    <source>
        <dbReference type="ARBA" id="ARBA00012980"/>
    </source>
</evidence>
<dbReference type="FunFam" id="3.40.50.300:FF:000225">
    <property type="entry name" value="Thymidylate kinase"/>
    <property type="match status" value="1"/>
</dbReference>
<evidence type="ECO:0000313" key="14">
    <source>
        <dbReference type="Proteomes" id="UP000198625"/>
    </source>
</evidence>
<comment type="catalytic activity">
    <reaction evidence="9 11">
        <text>dTMP + ATP = dTDP + ADP</text>
        <dbReference type="Rhea" id="RHEA:13517"/>
        <dbReference type="ChEBI" id="CHEBI:30616"/>
        <dbReference type="ChEBI" id="CHEBI:58369"/>
        <dbReference type="ChEBI" id="CHEBI:63528"/>
        <dbReference type="ChEBI" id="CHEBI:456216"/>
        <dbReference type="EC" id="2.7.4.9"/>
    </reaction>
</comment>
<organism evidence="13 14">
    <name type="scientific">Proteiniborus ethanoligenes</name>
    <dbReference type="NCBI Taxonomy" id="415015"/>
    <lineage>
        <taxon>Bacteria</taxon>
        <taxon>Bacillati</taxon>
        <taxon>Bacillota</taxon>
        <taxon>Clostridia</taxon>
        <taxon>Eubacteriales</taxon>
        <taxon>Proteiniborus</taxon>
    </lineage>
</organism>
<dbReference type="GO" id="GO:0006235">
    <property type="term" value="P:dTTP biosynthetic process"/>
    <property type="evidence" value="ECO:0007669"/>
    <property type="project" value="UniProtKB-UniRule"/>
</dbReference>
<accession>A0A1H3PDC1</accession>
<name>A0A1H3PDC1_9FIRM</name>
<reference evidence="13 14" key="1">
    <citation type="submission" date="2016-10" db="EMBL/GenBank/DDBJ databases">
        <authorList>
            <person name="de Groot N.N."/>
        </authorList>
    </citation>
    <scope>NUCLEOTIDE SEQUENCE [LARGE SCALE GENOMIC DNA]</scope>
    <source>
        <strain evidence="13 14">DSM 21650</strain>
    </source>
</reference>
<evidence type="ECO:0000256" key="4">
    <source>
        <dbReference type="ARBA" id="ARBA00022679"/>
    </source>
</evidence>
<keyword evidence="6 11" id="KW-0547">Nucleotide-binding</keyword>
<dbReference type="RefSeq" id="WP_091729245.1">
    <property type="nucleotide sequence ID" value="NZ_FNQE01000014.1"/>
</dbReference>
<evidence type="ECO:0000256" key="9">
    <source>
        <dbReference type="ARBA" id="ARBA00048743"/>
    </source>
</evidence>
<dbReference type="STRING" id="415015.SAMN05660462_01458"/>
<keyword evidence="5 11" id="KW-0545">Nucleotide biosynthesis</keyword>
<dbReference type="PANTHER" id="PTHR10344">
    <property type="entry name" value="THYMIDYLATE KINASE"/>
    <property type="match status" value="1"/>
</dbReference>
<dbReference type="SUPFAM" id="SSF52540">
    <property type="entry name" value="P-loop containing nucleoside triphosphate hydrolases"/>
    <property type="match status" value="1"/>
</dbReference>
<evidence type="ECO:0000256" key="6">
    <source>
        <dbReference type="ARBA" id="ARBA00022741"/>
    </source>
</evidence>
<evidence type="ECO:0000256" key="10">
    <source>
        <dbReference type="ARBA" id="ARBA00057735"/>
    </source>
</evidence>
<protein>
    <recommendedName>
        <fullName evidence="3 11">Thymidylate kinase</fullName>
        <ecNumber evidence="2 11">2.7.4.9</ecNumber>
    </recommendedName>
    <alternativeName>
        <fullName evidence="11">dTMP kinase</fullName>
    </alternativeName>
</protein>
<dbReference type="GO" id="GO:0006227">
    <property type="term" value="P:dUDP biosynthetic process"/>
    <property type="evidence" value="ECO:0007669"/>
    <property type="project" value="TreeGrafter"/>
</dbReference>
<dbReference type="InterPro" id="IPR018094">
    <property type="entry name" value="Thymidylate_kinase"/>
</dbReference>
<evidence type="ECO:0000256" key="5">
    <source>
        <dbReference type="ARBA" id="ARBA00022727"/>
    </source>
</evidence>
<evidence type="ECO:0000256" key="3">
    <source>
        <dbReference type="ARBA" id="ARBA00017144"/>
    </source>
</evidence>
<dbReference type="InterPro" id="IPR018095">
    <property type="entry name" value="Thymidylate_kin_CS"/>
</dbReference>
<dbReference type="GO" id="GO:0005524">
    <property type="term" value="F:ATP binding"/>
    <property type="evidence" value="ECO:0007669"/>
    <property type="project" value="UniProtKB-UniRule"/>
</dbReference>
<evidence type="ECO:0000256" key="11">
    <source>
        <dbReference type="HAMAP-Rule" id="MF_00165"/>
    </source>
</evidence>
<keyword evidence="7 11" id="KW-0418">Kinase</keyword>
<dbReference type="EC" id="2.7.4.9" evidence="2 11"/>
<dbReference type="GO" id="GO:0006233">
    <property type="term" value="P:dTDP biosynthetic process"/>
    <property type="evidence" value="ECO:0007669"/>
    <property type="project" value="InterPro"/>
</dbReference>
<dbReference type="HAMAP" id="MF_00165">
    <property type="entry name" value="Thymidylate_kinase"/>
    <property type="match status" value="1"/>
</dbReference>
<evidence type="ECO:0000256" key="7">
    <source>
        <dbReference type="ARBA" id="ARBA00022777"/>
    </source>
</evidence>
<feature type="domain" description="Thymidylate kinase-like" evidence="12">
    <location>
        <begin position="8"/>
        <end position="196"/>
    </location>
</feature>
<dbReference type="InterPro" id="IPR039430">
    <property type="entry name" value="Thymidylate_kin-like_dom"/>
</dbReference>
<evidence type="ECO:0000313" key="13">
    <source>
        <dbReference type="EMBL" id="SDY99142.1"/>
    </source>
</evidence>
<dbReference type="OrthoDB" id="9774907at2"/>
<dbReference type="PROSITE" id="PS01331">
    <property type="entry name" value="THYMIDYLATE_KINASE"/>
    <property type="match status" value="1"/>
</dbReference>
<comment type="similarity">
    <text evidence="1 11">Belongs to the thymidylate kinase family.</text>
</comment>
<dbReference type="GO" id="GO:0004798">
    <property type="term" value="F:dTMP kinase activity"/>
    <property type="evidence" value="ECO:0007669"/>
    <property type="project" value="UniProtKB-UniRule"/>
</dbReference>
<evidence type="ECO:0000259" key="12">
    <source>
        <dbReference type="Pfam" id="PF02223"/>
    </source>
</evidence>
<comment type="function">
    <text evidence="10 11">Phosphorylation of dTMP to form dTDP in both de novo and salvage pathways of dTTP synthesis.</text>
</comment>
<dbReference type="AlphaFoldDB" id="A0A1H3PDC1"/>
<dbReference type="GO" id="GO:0005829">
    <property type="term" value="C:cytosol"/>
    <property type="evidence" value="ECO:0007669"/>
    <property type="project" value="TreeGrafter"/>
</dbReference>
<proteinExistence type="inferred from homology"/>
<keyword evidence="14" id="KW-1185">Reference proteome</keyword>
<keyword evidence="8 11" id="KW-0067">ATP-binding</keyword>
<evidence type="ECO:0000256" key="8">
    <source>
        <dbReference type="ARBA" id="ARBA00022840"/>
    </source>
</evidence>
<dbReference type="CDD" id="cd01672">
    <property type="entry name" value="TMPK"/>
    <property type="match status" value="1"/>
</dbReference>